<feature type="domain" description="MYND-type" evidence="5">
    <location>
        <begin position="556"/>
        <end position="594"/>
    </location>
</feature>
<keyword evidence="7" id="KW-1185">Reference proteome</keyword>
<dbReference type="OrthoDB" id="341421at2759"/>
<reference evidence="6 7" key="1">
    <citation type="journal article" date="2018" name="Biotechnol. Biofuels">
        <title>Integrative visual omics of the white-rot fungus Polyporus brumalis exposes the biotechnological potential of its oxidative enzymes for delignifying raw plant biomass.</title>
        <authorList>
            <person name="Miyauchi S."/>
            <person name="Rancon A."/>
            <person name="Drula E."/>
            <person name="Hage H."/>
            <person name="Chaduli D."/>
            <person name="Favel A."/>
            <person name="Grisel S."/>
            <person name="Henrissat B."/>
            <person name="Herpoel-Gimbert I."/>
            <person name="Ruiz-Duenas F.J."/>
            <person name="Chevret D."/>
            <person name="Hainaut M."/>
            <person name="Lin J."/>
            <person name="Wang M."/>
            <person name="Pangilinan J."/>
            <person name="Lipzen A."/>
            <person name="Lesage-Meessen L."/>
            <person name="Navarro D."/>
            <person name="Riley R."/>
            <person name="Grigoriev I.V."/>
            <person name="Zhou S."/>
            <person name="Raouche S."/>
            <person name="Rosso M.N."/>
        </authorList>
    </citation>
    <scope>NUCLEOTIDE SEQUENCE [LARGE SCALE GENOMIC DNA]</scope>
    <source>
        <strain evidence="6 7">BRFM 1820</strain>
    </source>
</reference>
<evidence type="ECO:0000256" key="4">
    <source>
        <dbReference type="PROSITE-ProRule" id="PRU00134"/>
    </source>
</evidence>
<dbReference type="Gene3D" id="6.10.140.2220">
    <property type="match status" value="1"/>
</dbReference>
<evidence type="ECO:0000259" key="5">
    <source>
        <dbReference type="PROSITE" id="PS50865"/>
    </source>
</evidence>
<dbReference type="PROSITE" id="PS01360">
    <property type="entry name" value="ZF_MYND_1"/>
    <property type="match status" value="1"/>
</dbReference>
<dbReference type="Pfam" id="PF01753">
    <property type="entry name" value="zf-MYND"/>
    <property type="match status" value="1"/>
</dbReference>
<keyword evidence="3" id="KW-0862">Zinc</keyword>
<evidence type="ECO:0000256" key="2">
    <source>
        <dbReference type="ARBA" id="ARBA00022771"/>
    </source>
</evidence>
<name>A0A371CH40_9APHY</name>
<evidence type="ECO:0000256" key="3">
    <source>
        <dbReference type="ARBA" id="ARBA00022833"/>
    </source>
</evidence>
<protein>
    <recommendedName>
        <fullName evidence="5">MYND-type domain-containing protein</fullName>
    </recommendedName>
</protein>
<dbReference type="InterPro" id="IPR002893">
    <property type="entry name" value="Znf_MYND"/>
</dbReference>
<keyword evidence="1" id="KW-0479">Metal-binding</keyword>
<gene>
    <name evidence="6" type="ORF">OH76DRAFT_675907</name>
</gene>
<evidence type="ECO:0000313" key="7">
    <source>
        <dbReference type="Proteomes" id="UP000256964"/>
    </source>
</evidence>
<sequence>MGAALALMAQMCADVVLRDKMINAGIVQRAIPLLQYNATRKIALGALAILTQFKSSTATTHLIALSSPELASLALSRPEDCPTVELVVIVLAQTLRVTLIAADLPSASFLERLQLPTVVEAIQSILRRPRVSFSIITHAIDMFAALTLYRPPPRMDMPSLTPFLTAFARCNNIRTRAIAISGVMRLPVTENPGIPPLFSQSRLEESVHRGVPEHLACPLMEFGPGPMKTDILVIIDSSYKYRCAMAEAEANRESDLCSLGRRLADLVQVHDFAIGDKLVDISPSQHPPRTAPFTSWIDCLHLCSQALRSQLNPSLTDLDAADVLEMRFLYYRGHLDSVFSIARAAIQRSPDLAYAYFFLGMQDGREESLRMARRGLLCPQMTPFVRTQLLCRTATHAAHLGFALLRSPSPYGIEEGVALVEAALHDTDTFLEEASPDNLWRLLILDWKIILTVLTKGPELSHELSELEFIEFIGYDIAPRQLNAARDLLLSSSTSGYQEWDHVVKRYDEFDRSLRTYAQSPVPDLWFTQIGSCNVEYMPQRDDHTFRLHPSEMYKCSWCNKPSSVLRKCGRCGQTVYCNSNCQRLHWDTHKAACVRGL</sequence>
<dbReference type="GO" id="GO:0008270">
    <property type="term" value="F:zinc ion binding"/>
    <property type="evidence" value="ECO:0007669"/>
    <property type="project" value="UniProtKB-KW"/>
</dbReference>
<dbReference type="AlphaFoldDB" id="A0A371CH40"/>
<dbReference type="PROSITE" id="PS50865">
    <property type="entry name" value="ZF_MYND_2"/>
    <property type="match status" value="1"/>
</dbReference>
<evidence type="ECO:0000313" key="6">
    <source>
        <dbReference type="EMBL" id="RDX39600.1"/>
    </source>
</evidence>
<proteinExistence type="predicted"/>
<keyword evidence="2 4" id="KW-0863">Zinc-finger</keyword>
<accession>A0A371CH40</accession>
<dbReference type="SUPFAM" id="SSF144232">
    <property type="entry name" value="HIT/MYND zinc finger-like"/>
    <property type="match status" value="1"/>
</dbReference>
<evidence type="ECO:0000256" key="1">
    <source>
        <dbReference type="ARBA" id="ARBA00022723"/>
    </source>
</evidence>
<dbReference type="Proteomes" id="UP000256964">
    <property type="component" value="Unassembled WGS sequence"/>
</dbReference>
<dbReference type="EMBL" id="KZ857724">
    <property type="protein sequence ID" value="RDX39600.1"/>
    <property type="molecule type" value="Genomic_DNA"/>
</dbReference>
<dbReference type="STRING" id="139420.A0A371CH40"/>
<organism evidence="6 7">
    <name type="scientific">Lentinus brumalis</name>
    <dbReference type="NCBI Taxonomy" id="2498619"/>
    <lineage>
        <taxon>Eukaryota</taxon>
        <taxon>Fungi</taxon>
        <taxon>Dikarya</taxon>
        <taxon>Basidiomycota</taxon>
        <taxon>Agaricomycotina</taxon>
        <taxon>Agaricomycetes</taxon>
        <taxon>Polyporales</taxon>
        <taxon>Polyporaceae</taxon>
        <taxon>Lentinus</taxon>
    </lineage>
</organism>